<dbReference type="EMBL" id="SNRW01037539">
    <property type="protein sequence ID" value="KAA6353736.1"/>
    <property type="molecule type" value="Genomic_DNA"/>
</dbReference>
<gene>
    <name evidence="1" type="ORF">EZS28_050737</name>
</gene>
<comment type="caution">
    <text evidence="1">The sequence shown here is derived from an EMBL/GenBank/DDBJ whole genome shotgun (WGS) entry which is preliminary data.</text>
</comment>
<dbReference type="Proteomes" id="UP000324800">
    <property type="component" value="Unassembled WGS sequence"/>
</dbReference>
<sequence>MSEYEYTPEQFADDINLAWNYLCKEQLEGEFTEGEYNDVILYFDPDSHFHGMTEIQAYEKCLRNGYVDDPDVLEQFPECEGLYWDFIMHNAN</sequence>
<accession>A0A5J4T5Q9</accession>
<proteinExistence type="predicted"/>
<dbReference type="AlphaFoldDB" id="A0A5J4T5Q9"/>
<organism evidence="1 2">
    <name type="scientific">Streblomastix strix</name>
    <dbReference type="NCBI Taxonomy" id="222440"/>
    <lineage>
        <taxon>Eukaryota</taxon>
        <taxon>Metamonada</taxon>
        <taxon>Preaxostyla</taxon>
        <taxon>Oxymonadida</taxon>
        <taxon>Streblomastigidae</taxon>
        <taxon>Streblomastix</taxon>
    </lineage>
</organism>
<name>A0A5J4T5Q9_9EUKA</name>
<evidence type="ECO:0000313" key="1">
    <source>
        <dbReference type="EMBL" id="KAA6353736.1"/>
    </source>
</evidence>
<reference evidence="1 2" key="1">
    <citation type="submission" date="2019-03" db="EMBL/GenBank/DDBJ databases">
        <title>Single cell metagenomics reveals metabolic interactions within the superorganism composed of flagellate Streblomastix strix and complex community of Bacteroidetes bacteria on its surface.</title>
        <authorList>
            <person name="Treitli S.C."/>
            <person name="Kolisko M."/>
            <person name="Husnik F."/>
            <person name="Keeling P."/>
            <person name="Hampl V."/>
        </authorList>
    </citation>
    <scope>NUCLEOTIDE SEQUENCE [LARGE SCALE GENOMIC DNA]</scope>
    <source>
        <strain evidence="1">ST1C</strain>
    </source>
</reference>
<feature type="non-terminal residue" evidence="1">
    <location>
        <position position="92"/>
    </location>
</feature>
<evidence type="ECO:0000313" key="2">
    <source>
        <dbReference type="Proteomes" id="UP000324800"/>
    </source>
</evidence>
<protein>
    <submittedName>
        <fullName evidence="1">Uncharacterized protein</fullName>
    </submittedName>
</protein>